<protein>
    <recommendedName>
        <fullName evidence="7">Rhodopsin domain-containing protein</fullName>
    </recommendedName>
</protein>
<reference evidence="8" key="1">
    <citation type="submission" date="2021-08" db="EMBL/GenBank/DDBJ databases">
        <title>Global Aspergillus fumigatus from environmental and clinical sources.</title>
        <authorList>
            <person name="Barber A."/>
            <person name="Sae-Ong T."/>
        </authorList>
    </citation>
    <scope>NUCLEOTIDE SEQUENCE</scope>
    <source>
        <strain evidence="8">NRZ-2016-071</strain>
    </source>
</reference>
<dbReference type="AlphaFoldDB" id="A0A9P8SSZ1"/>
<feature type="transmembrane region" description="Helical" evidence="6">
    <location>
        <begin position="95"/>
        <end position="122"/>
    </location>
</feature>
<keyword evidence="3 6" id="KW-1133">Transmembrane helix</keyword>
<dbReference type="Pfam" id="PF20684">
    <property type="entry name" value="Fung_rhodopsin"/>
    <property type="match status" value="1"/>
</dbReference>
<proteinExistence type="inferred from homology"/>
<accession>A0A9P8SSZ1</accession>
<keyword evidence="4 6" id="KW-0472">Membrane</keyword>
<evidence type="ECO:0000256" key="5">
    <source>
        <dbReference type="ARBA" id="ARBA00038359"/>
    </source>
</evidence>
<dbReference type="Proteomes" id="UP000813423">
    <property type="component" value="Unassembled WGS sequence"/>
</dbReference>
<dbReference type="InterPro" id="IPR052337">
    <property type="entry name" value="SAT4-like"/>
</dbReference>
<dbReference type="GO" id="GO:0016020">
    <property type="term" value="C:membrane"/>
    <property type="evidence" value="ECO:0007669"/>
    <property type="project" value="UniProtKB-SubCell"/>
</dbReference>
<feature type="transmembrane region" description="Helical" evidence="6">
    <location>
        <begin position="177"/>
        <end position="201"/>
    </location>
</feature>
<keyword evidence="2 6" id="KW-0812">Transmembrane</keyword>
<feature type="transmembrane region" description="Helical" evidence="6">
    <location>
        <begin position="213"/>
        <end position="234"/>
    </location>
</feature>
<evidence type="ECO:0000256" key="1">
    <source>
        <dbReference type="ARBA" id="ARBA00004141"/>
    </source>
</evidence>
<evidence type="ECO:0000256" key="4">
    <source>
        <dbReference type="ARBA" id="ARBA00023136"/>
    </source>
</evidence>
<dbReference type="EMBL" id="JAIBSC010000070">
    <property type="protein sequence ID" value="KAH1901001.1"/>
    <property type="molecule type" value="Genomic_DNA"/>
</dbReference>
<feature type="transmembrane region" description="Helical" evidence="6">
    <location>
        <begin position="246"/>
        <end position="276"/>
    </location>
</feature>
<dbReference type="PANTHER" id="PTHR33048:SF108">
    <property type="entry name" value="INTEGRAL MEMBRANE PROTEIN"/>
    <property type="match status" value="1"/>
</dbReference>
<evidence type="ECO:0000313" key="9">
    <source>
        <dbReference type="Proteomes" id="UP000813423"/>
    </source>
</evidence>
<feature type="domain" description="Rhodopsin" evidence="7">
    <location>
        <begin position="34"/>
        <end position="277"/>
    </location>
</feature>
<feature type="transmembrane region" description="Helical" evidence="6">
    <location>
        <begin position="134"/>
        <end position="157"/>
    </location>
</feature>
<evidence type="ECO:0000256" key="6">
    <source>
        <dbReference type="SAM" id="Phobius"/>
    </source>
</evidence>
<comment type="caution">
    <text evidence="8">The sequence shown here is derived from an EMBL/GenBank/DDBJ whole genome shotgun (WGS) entry which is preliminary data.</text>
</comment>
<organism evidence="8 9">
    <name type="scientific">Aspergillus fumigatus</name>
    <name type="common">Neosartorya fumigata</name>
    <dbReference type="NCBI Taxonomy" id="746128"/>
    <lineage>
        <taxon>Eukaryota</taxon>
        <taxon>Fungi</taxon>
        <taxon>Dikarya</taxon>
        <taxon>Ascomycota</taxon>
        <taxon>Pezizomycotina</taxon>
        <taxon>Eurotiomycetes</taxon>
        <taxon>Eurotiomycetidae</taxon>
        <taxon>Eurotiales</taxon>
        <taxon>Aspergillaceae</taxon>
        <taxon>Aspergillus</taxon>
        <taxon>Aspergillus subgen. Fumigati</taxon>
    </lineage>
</organism>
<name>A0A9P8SSZ1_ASPFM</name>
<comment type="similarity">
    <text evidence="5">Belongs to the SAT4 family.</text>
</comment>
<dbReference type="InterPro" id="IPR049326">
    <property type="entry name" value="Rhodopsin_dom_fungi"/>
</dbReference>
<comment type="subcellular location">
    <subcellularLocation>
        <location evidence="1">Membrane</location>
        <topology evidence="1">Multi-pass membrane protein</topology>
    </subcellularLocation>
</comment>
<evidence type="ECO:0000256" key="2">
    <source>
        <dbReference type="ARBA" id="ARBA00022692"/>
    </source>
</evidence>
<dbReference type="PANTHER" id="PTHR33048">
    <property type="entry name" value="PTH11-LIKE INTEGRAL MEMBRANE PROTEIN (AFU_ORTHOLOGUE AFUA_5G11245)"/>
    <property type="match status" value="1"/>
</dbReference>
<evidence type="ECO:0000256" key="3">
    <source>
        <dbReference type="ARBA" id="ARBA00022989"/>
    </source>
</evidence>
<feature type="transmembrane region" description="Helical" evidence="6">
    <location>
        <begin position="18"/>
        <end position="42"/>
    </location>
</feature>
<sequence>MSADAVHQPVDVLHTVNLVTQCLCIPIVTIFVAMRLSVRLWFRQFSVLEDGSCLIAWGSCLAALFMGYCAIAIIIGQHGGGYHQSDIHDSAMIIAYYKFCYIATVLYCPMALFVKIALLSIIIRIFAPYRRKIIFIYVLLGCLCIYYIIAEIVKIRMCDPIPSYWEGTPGRRCLDQSAALLADSVISVVSDLIILLLPLPLTWSLQMSRNKKLRVIGILSAGGLATAFSIYRLILVVRDGNTTDMTIFFICIIMSGNAEGGVGLICACLPSVNLLINRARKTGYSSNRYAEQESSVQLGPVRSAAKKRLSRGLSKSDTYVDPTEFGNDQSHLISHAGAVDGESRDAALGIHKTVDVSQTVEVLDGNRRHSGSDNSHPSRY</sequence>
<evidence type="ECO:0000313" key="8">
    <source>
        <dbReference type="EMBL" id="KAH1901001.1"/>
    </source>
</evidence>
<feature type="transmembrane region" description="Helical" evidence="6">
    <location>
        <begin position="54"/>
        <end position="75"/>
    </location>
</feature>
<gene>
    <name evidence="8" type="ORF">KXV57_008192</name>
</gene>
<evidence type="ECO:0000259" key="7">
    <source>
        <dbReference type="Pfam" id="PF20684"/>
    </source>
</evidence>